<dbReference type="GeneID" id="54411631"/>
<organism evidence="1 2">
    <name type="scientific">Dothidotthia symphoricarpi CBS 119687</name>
    <dbReference type="NCBI Taxonomy" id="1392245"/>
    <lineage>
        <taxon>Eukaryota</taxon>
        <taxon>Fungi</taxon>
        <taxon>Dikarya</taxon>
        <taxon>Ascomycota</taxon>
        <taxon>Pezizomycotina</taxon>
        <taxon>Dothideomycetes</taxon>
        <taxon>Pleosporomycetidae</taxon>
        <taxon>Pleosporales</taxon>
        <taxon>Dothidotthiaceae</taxon>
        <taxon>Dothidotthia</taxon>
    </lineage>
</organism>
<dbReference type="RefSeq" id="XP_033527516.1">
    <property type="nucleotide sequence ID" value="XM_033671199.1"/>
</dbReference>
<gene>
    <name evidence="1" type="ORF">P153DRAFT_392984</name>
</gene>
<evidence type="ECO:0000313" key="1">
    <source>
        <dbReference type="EMBL" id="KAF2133129.1"/>
    </source>
</evidence>
<proteinExistence type="predicted"/>
<dbReference type="AlphaFoldDB" id="A0A6A6AMH4"/>
<sequence>MHPDRIMEGLKQGNSIELELVEKLREGLGLIADGMRTECLNRSDALRELREELETERIEPERAAALQEQIQLTRLVQVNIREYQDTIVSCKEQYQQEVAAIRLDFEIMTQYHGRLRENAAKQQRILNNFVLTMKSRGQVEGIHELREMMRFWQTSSMFLDNEYNRLQERRVGRSNEAWSRYQRETRTLHDQIRVLERIAESAGLDVEED</sequence>
<keyword evidence="2" id="KW-1185">Reference proteome</keyword>
<name>A0A6A6AMH4_9PLEO</name>
<dbReference type="Proteomes" id="UP000799771">
    <property type="component" value="Unassembled WGS sequence"/>
</dbReference>
<evidence type="ECO:0000313" key="2">
    <source>
        <dbReference type="Proteomes" id="UP000799771"/>
    </source>
</evidence>
<reference evidence="1" key="1">
    <citation type="journal article" date="2020" name="Stud. Mycol.">
        <title>101 Dothideomycetes genomes: a test case for predicting lifestyles and emergence of pathogens.</title>
        <authorList>
            <person name="Haridas S."/>
            <person name="Albert R."/>
            <person name="Binder M."/>
            <person name="Bloem J."/>
            <person name="Labutti K."/>
            <person name="Salamov A."/>
            <person name="Andreopoulos B."/>
            <person name="Baker S."/>
            <person name="Barry K."/>
            <person name="Bills G."/>
            <person name="Bluhm B."/>
            <person name="Cannon C."/>
            <person name="Castanera R."/>
            <person name="Culley D."/>
            <person name="Daum C."/>
            <person name="Ezra D."/>
            <person name="Gonzalez J."/>
            <person name="Henrissat B."/>
            <person name="Kuo A."/>
            <person name="Liang C."/>
            <person name="Lipzen A."/>
            <person name="Lutzoni F."/>
            <person name="Magnuson J."/>
            <person name="Mondo S."/>
            <person name="Nolan M."/>
            <person name="Ohm R."/>
            <person name="Pangilinan J."/>
            <person name="Park H.-J."/>
            <person name="Ramirez L."/>
            <person name="Alfaro M."/>
            <person name="Sun H."/>
            <person name="Tritt A."/>
            <person name="Yoshinaga Y."/>
            <person name="Zwiers L.-H."/>
            <person name="Turgeon B."/>
            <person name="Goodwin S."/>
            <person name="Spatafora J."/>
            <person name="Crous P."/>
            <person name="Grigoriev I."/>
        </authorList>
    </citation>
    <scope>NUCLEOTIDE SEQUENCE</scope>
    <source>
        <strain evidence="1">CBS 119687</strain>
    </source>
</reference>
<dbReference type="OrthoDB" id="3800141at2759"/>
<protein>
    <submittedName>
        <fullName evidence="1">Uncharacterized protein</fullName>
    </submittedName>
</protein>
<accession>A0A6A6AMH4</accession>
<dbReference type="EMBL" id="ML977499">
    <property type="protein sequence ID" value="KAF2133129.1"/>
    <property type="molecule type" value="Genomic_DNA"/>
</dbReference>